<keyword evidence="1" id="KW-0732">Signal</keyword>
<dbReference type="PROSITE" id="PS51257">
    <property type="entry name" value="PROKAR_LIPOPROTEIN"/>
    <property type="match status" value="1"/>
</dbReference>
<feature type="signal peptide" evidence="1">
    <location>
        <begin position="1"/>
        <end position="24"/>
    </location>
</feature>
<evidence type="ECO:0000313" key="3">
    <source>
        <dbReference type="EMBL" id="GAE84817.1"/>
    </source>
</evidence>
<reference evidence="3 4" key="1">
    <citation type="journal article" date="2014" name="Genome Announc.">
        <title>Draft Genome Sequence of Bacteroides reticulotermitis Strain JCM 10512T, Isolated from the Gut of a Termite.</title>
        <authorList>
            <person name="Yuki M."/>
            <person name="Oshima K."/>
            <person name="Suda W."/>
            <person name="Sakamoto M."/>
            <person name="Iida T."/>
            <person name="Hattori M."/>
            <person name="Ohkuma M."/>
        </authorList>
    </citation>
    <scope>NUCLEOTIDE SEQUENCE [LARGE SCALE GENOMIC DNA]</scope>
    <source>
        <strain evidence="3 4">JCM 10512</strain>
    </source>
</reference>
<dbReference type="InterPro" id="IPR033985">
    <property type="entry name" value="SusD-like_N"/>
</dbReference>
<dbReference type="Gene3D" id="1.25.40.390">
    <property type="match status" value="1"/>
</dbReference>
<dbReference type="Proteomes" id="UP000019131">
    <property type="component" value="Unassembled WGS sequence"/>
</dbReference>
<sequence length="222" mass="25419">MNMKKVLYICMLAGSMLFSGCSDWLDVLPKNEQVTANYWKAKEDVEAVLASGYYYMREATPLLIDWGELRAGSVYMYIGYEEQYKLMDFQLISSSNLCKWETFYKIINMANSVITYAPDVEEKDETYSNAAMLSHQTEAYFMRALTYFYLVRNFKEVPLVLQPYVDDSAPYSIAKASEETLIAQIKADINMALESGAAKEFYDDDKWAGASKGRATKWALYA</sequence>
<dbReference type="AlphaFoldDB" id="W4UVG5"/>
<dbReference type="STRING" id="1445607.JCM10512_3188"/>
<feature type="domain" description="SusD-like N-terminal" evidence="2">
    <location>
        <begin position="23"/>
        <end position="222"/>
    </location>
</feature>
<organism evidence="3 4">
    <name type="scientific">Bacteroides reticulotermitis JCM 10512</name>
    <dbReference type="NCBI Taxonomy" id="1445607"/>
    <lineage>
        <taxon>Bacteria</taxon>
        <taxon>Pseudomonadati</taxon>
        <taxon>Bacteroidota</taxon>
        <taxon>Bacteroidia</taxon>
        <taxon>Bacteroidales</taxon>
        <taxon>Bacteroidaceae</taxon>
        <taxon>Bacteroides</taxon>
    </lineage>
</organism>
<comment type="caution">
    <text evidence="3">The sequence shown here is derived from an EMBL/GenBank/DDBJ whole genome shotgun (WGS) entry which is preliminary data.</text>
</comment>
<dbReference type="InterPro" id="IPR011990">
    <property type="entry name" value="TPR-like_helical_dom_sf"/>
</dbReference>
<evidence type="ECO:0000313" key="4">
    <source>
        <dbReference type="Proteomes" id="UP000019131"/>
    </source>
</evidence>
<protein>
    <submittedName>
        <fullName evidence="3">Outer membrane protein</fullName>
    </submittedName>
</protein>
<feature type="chain" id="PRO_5004849554" evidence="1">
    <location>
        <begin position="25"/>
        <end position="222"/>
    </location>
</feature>
<gene>
    <name evidence="3" type="ORF">JCM10512_3188</name>
</gene>
<dbReference type="SUPFAM" id="SSF48452">
    <property type="entry name" value="TPR-like"/>
    <property type="match status" value="1"/>
</dbReference>
<dbReference type="EMBL" id="BAIV01000020">
    <property type="protein sequence ID" value="GAE84817.1"/>
    <property type="molecule type" value="Genomic_DNA"/>
</dbReference>
<name>W4UVG5_9BACE</name>
<dbReference type="Pfam" id="PF14322">
    <property type="entry name" value="SusD-like_3"/>
    <property type="match status" value="1"/>
</dbReference>
<evidence type="ECO:0000259" key="2">
    <source>
        <dbReference type="Pfam" id="PF14322"/>
    </source>
</evidence>
<keyword evidence="4" id="KW-1185">Reference proteome</keyword>
<accession>W4UVG5</accession>
<evidence type="ECO:0000256" key="1">
    <source>
        <dbReference type="SAM" id="SignalP"/>
    </source>
</evidence>
<proteinExistence type="predicted"/>